<dbReference type="OrthoDB" id="6813549at2"/>
<dbReference type="Pfam" id="PF00535">
    <property type="entry name" value="Glycos_transf_2"/>
    <property type="match status" value="1"/>
</dbReference>
<comment type="caution">
    <text evidence="2">The sequence shown here is derived from an EMBL/GenBank/DDBJ whole genome shotgun (WGS) entry which is preliminary data.</text>
</comment>
<evidence type="ECO:0000313" key="3">
    <source>
        <dbReference type="Proteomes" id="UP000194350"/>
    </source>
</evidence>
<organism evidence="2 3">
    <name type="scientific">Xenorhabdus vietnamensis</name>
    <dbReference type="NCBI Taxonomy" id="351656"/>
    <lineage>
        <taxon>Bacteria</taxon>
        <taxon>Pseudomonadati</taxon>
        <taxon>Pseudomonadota</taxon>
        <taxon>Gammaproteobacteria</taxon>
        <taxon>Enterobacterales</taxon>
        <taxon>Morganellaceae</taxon>
        <taxon>Xenorhabdus</taxon>
    </lineage>
</organism>
<evidence type="ECO:0000259" key="1">
    <source>
        <dbReference type="Pfam" id="PF00535"/>
    </source>
</evidence>
<dbReference type="PANTHER" id="PTHR22916:SF3">
    <property type="entry name" value="UDP-GLCNAC:BETAGAL BETA-1,3-N-ACETYLGLUCOSAMINYLTRANSFERASE-LIKE PROTEIN 1"/>
    <property type="match status" value="1"/>
</dbReference>
<dbReference type="PANTHER" id="PTHR22916">
    <property type="entry name" value="GLYCOSYLTRANSFERASE"/>
    <property type="match status" value="1"/>
</dbReference>
<feature type="domain" description="Glycosyltransferase 2-like" evidence="1">
    <location>
        <begin position="24"/>
        <end position="150"/>
    </location>
</feature>
<dbReference type="SUPFAM" id="SSF53448">
    <property type="entry name" value="Nucleotide-diphospho-sugar transferases"/>
    <property type="match status" value="1"/>
</dbReference>
<proteinExistence type="predicted"/>
<protein>
    <recommendedName>
        <fullName evidence="1">Glycosyltransferase 2-like domain-containing protein</fullName>
    </recommendedName>
</protein>
<keyword evidence="3" id="KW-1185">Reference proteome</keyword>
<dbReference type="InterPro" id="IPR029044">
    <property type="entry name" value="Nucleotide-diphossugar_trans"/>
</dbReference>
<dbReference type="Proteomes" id="UP000194350">
    <property type="component" value="Unassembled WGS sequence"/>
</dbReference>
<dbReference type="Gene3D" id="3.90.550.10">
    <property type="entry name" value="Spore Coat Polysaccharide Biosynthesis Protein SpsA, Chain A"/>
    <property type="match status" value="1"/>
</dbReference>
<sequence length="269" mass="31629">MEKINDQYGSFYISKRNHSSPMISIIMSAFNAEISIEKSIKSILSQTYKNFELIICDDGSSDNTFNICQMLARQDNRIILIKQKNIGLTKSLNRMLTLATGTYIARQDSDDISLPNRLEIQFNFLLKTIRYDFCVSQYFINGNIKPMNVLVENFHPTLLRWGNFICHGTFFGEKKLFDEVQYNDEIRYSQDYDFLLRMKNKYKIAYIKEPLYEYSTSENRISSRKKDSQNKFAKDINKQNFKIGSISKNIFIKVIRIIHALIIKYTNKK</sequence>
<accession>A0A1Y2S823</accession>
<dbReference type="STRING" id="351656.Xvie_03344"/>
<gene>
    <name evidence="2" type="ORF">Xvie_03344</name>
</gene>
<name>A0A1Y2S823_9GAMM</name>
<dbReference type="GO" id="GO:0016758">
    <property type="term" value="F:hexosyltransferase activity"/>
    <property type="evidence" value="ECO:0007669"/>
    <property type="project" value="UniProtKB-ARBA"/>
</dbReference>
<reference evidence="2 3" key="1">
    <citation type="submission" date="2016-10" db="EMBL/GenBank/DDBJ databases">
        <title>Systematic genetic and metabolomic analysis of Xenorhabdus and Photorhabdus spp., highlights the requirements for a dual symbiotic and pathogenic life style.</title>
        <authorList>
            <person name="Tobias N.J."/>
            <person name="Wolff H."/>
            <person name="Djahanschiri B."/>
            <person name="Pidot S.J."/>
            <person name="Stinear T.P."/>
            <person name="Ebersberger I."/>
            <person name="Bode H.B."/>
        </authorList>
    </citation>
    <scope>NUCLEOTIDE SEQUENCE [LARGE SCALE GENOMIC DNA]</scope>
    <source>
        <strain evidence="2 3">DSM 22392</strain>
    </source>
</reference>
<evidence type="ECO:0000313" key="2">
    <source>
        <dbReference type="EMBL" id="OTA14790.1"/>
    </source>
</evidence>
<dbReference type="InterPro" id="IPR001173">
    <property type="entry name" value="Glyco_trans_2-like"/>
</dbReference>
<dbReference type="EMBL" id="MUBJ01000023">
    <property type="protein sequence ID" value="OTA14790.1"/>
    <property type="molecule type" value="Genomic_DNA"/>
</dbReference>
<dbReference type="AlphaFoldDB" id="A0A1Y2S823"/>
<dbReference type="RefSeq" id="WP_086110273.1">
    <property type="nucleotide sequence ID" value="NZ_CAWNGD010000066.1"/>
</dbReference>